<proteinExistence type="inferred from homology"/>
<name>A0A4E0R077_9GAMM</name>
<dbReference type="Gene3D" id="1.20.81.30">
    <property type="entry name" value="Type II secretion system (T2SS), domain F"/>
    <property type="match status" value="1"/>
</dbReference>
<dbReference type="PANTHER" id="PTHR30012">
    <property type="entry name" value="GENERAL SECRETION PATHWAY PROTEIN"/>
    <property type="match status" value="1"/>
</dbReference>
<dbReference type="GO" id="GO:0005886">
    <property type="term" value="C:plasma membrane"/>
    <property type="evidence" value="ECO:0007669"/>
    <property type="project" value="UniProtKB-SubCell"/>
</dbReference>
<evidence type="ECO:0000256" key="2">
    <source>
        <dbReference type="ARBA" id="ARBA00005745"/>
    </source>
</evidence>
<dbReference type="Pfam" id="PF00482">
    <property type="entry name" value="T2SSF"/>
    <property type="match status" value="1"/>
</dbReference>
<keyword evidence="4" id="KW-0812">Transmembrane</keyword>
<comment type="subcellular location">
    <subcellularLocation>
        <location evidence="1">Cell membrane</location>
        <topology evidence="1">Multi-pass membrane protein</topology>
    </subcellularLocation>
</comment>
<comment type="similarity">
    <text evidence="2">Belongs to the GSP F family.</text>
</comment>
<evidence type="ECO:0000256" key="3">
    <source>
        <dbReference type="ARBA" id="ARBA00022475"/>
    </source>
</evidence>
<evidence type="ECO:0000256" key="5">
    <source>
        <dbReference type="ARBA" id="ARBA00022989"/>
    </source>
</evidence>
<organism evidence="8 9">
    <name type="scientific">Candidatus Thiomargarita nelsonii</name>
    <dbReference type="NCBI Taxonomy" id="1003181"/>
    <lineage>
        <taxon>Bacteria</taxon>
        <taxon>Pseudomonadati</taxon>
        <taxon>Pseudomonadota</taxon>
        <taxon>Gammaproteobacteria</taxon>
        <taxon>Thiotrichales</taxon>
        <taxon>Thiotrichaceae</taxon>
        <taxon>Thiomargarita</taxon>
    </lineage>
</organism>
<evidence type="ECO:0000313" key="8">
    <source>
        <dbReference type="EMBL" id="TGO02391.1"/>
    </source>
</evidence>
<reference evidence="8 9" key="1">
    <citation type="journal article" date="2016" name="Front. Microbiol.">
        <title>Single-Cell (Meta-)Genomics of a Dimorphic Candidatus Thiomargarita nelsonii Reveals Genomic Plasticity.</title>
        <authorList>
            <person name="Flood B.E."/>
            <person name="Fliss P."/>
            <person name="Jones D.S."/>
            <person name="Dick G.J."/>
            <person name="Jain S."/>
            <person name="Kaster A.K."/>
            <person name="Winkel M."/>
            <person name="Mussmann M."/>
            <person name="Bailey J."/>
        </authorList>
    </citation>
    <scope>NUCLEOTIDE SEQUENCE [LARGE SCALE GENOMIC DNA]</scope>
    <source>
        <strain evidence="8">Hydrate Ridge</strain>
    </source>
</reference>
<evidence type="ECO:0000256" key="1">
    <source>
        <dbReference type="ARBA" id="ARBA00004651"/>
    </source>
</evidence>
<evidence type="ECO:0000256" key="4">
    <source>
        <dbReference type="ARBA" id="ARBA00022692"/>
    </source>
</evidence>
<dbReference type="AlphaFoldDB" id="A0A4E0R077"/>
<protein>
    <recommendedName>
        <fullName evidence="7">Type II secretion system protein GspF domain-containing protein</fullName>
    </recommendedName>
</protein>
<sequence length="66" mass="7323">MVLLLYTPLVSRLERGANVARFTRTLSILTESGVPMLDALRITAQVVSNRQIRQAVEAANQKVREG</sequence>
<keyword evidence="3" id="KW-1003">Cell membrane</keyword>
<dbReference type="InterPro" id="IPR003004">
    <property type="entry name" value="GspF/PilC"/>
</dbReference>
<keyword evidence="6" id="KW-0472">Membrane</keyword>
<evidence type="ECO:0000256" key="6">
    <source>
        <dbReference type="ARBA" id="ARBA00023136"/>
    </source>
</evidence>
<dbReference type="Proteomes" id="UP000030428">
    <property type="component" value="Unassembled WGS sequence"/>
</dbReference>
<feature type="non-terminal residue" evidence="8">
    <location>
        <position position="66"/>
    </location>
</feature>
<keyword evidence="5" id="KW-1133">Transmembrane helix</keyword>
<dbReference type="InterPro" id="IPR018076">
    <property type="entry name" value="T2SS_GspF_dom"/>
</dbReference>
<feature type="domain" description="Type II secretion system protein GspF" evidence="7">
    <location>
        <begin position="22"/>
        <end position="66"/>
    </location>
</feature>
<dbReference type="EMBL" id="JSZA02000145">
    <property type="protein sequence ID" value="TGO02391.1"/>
    <property type="molecule type" value="Genomic_DNA"/>
</dbReference>
<gene>
    <name evidence="8" type="ORF">PN36_25835</name>
</gene>
<dbReference type="GO" id="GO:0015628">
    <property type="term" value="P:protein secretion by the type II secretion system"/>
    <property type="evidence" value="ECO:0007669"/>
    <property type="project" value="TreeGrafter"/>
</dbReference>
<accession>A0A4E0R077</accession>
<evidence type="ECO:0000313" key="9">
    <source>
        <dbReference type="Proteomes" id="UP000030428"/>
    </source>
</evidence>
<evidence type="ECO:0000259" key="7">
    <source>
        <dbReference type="Pfam" id="PF00482"/>
    </source>
</evidence>
<comment type="caution">
    <text evidence="8">The sequence shown here is derived from an EMBL/GenBank/DDBJ whole genome shotgun (WGS) entry which is preliminary data.</text>
</comment>
<dbReference type="InterPro" id="IPR042094">
    <property type="entry name" value="T2SS_GspF_sf"/>
</dbReference>
<keyword evidence="9" id="KW-1185">Reference proteome</keyword>
<dbReference type="PANTHER" id="PTHR30012:SF0">
    <property type="entry name" value="TYPE II SECRETION SYSTEM PROTEIN F-RELATED"/>
    <property type="match status" value="1"/>
</dbReference>